<dbReference type="Proteomes" id="UP000821837">
    <property type="component" value="Unassembled WGS sequence"/>
</dbReference>
<dbReference type="SUPFAM" id="SSF48452">
    <property type="entry name" value="TPR-like"/>
    <property type="match status" value="1"/>
</dbReference>
<organism evidence="1 2">
    <name type="scientific">Rhipicephalus sanguineus</name>
    <name type="common">Brown dog tick</name>
    <name type="synonym">Ixodes sanguineus</name>
    <dbReference type="NCBI Taxonomy" id="34632"/>
    <lineage>
        <taxon>Eukaryota</taxon>
        <taxon>Metazoa</taxon>
        <taxon>Ecdysozoa</taxon>
        <taxon>Arthropoda</taxon>
        <taxon>Chelicerata</taxon>
        <taxon>Arachnida</taxon>
        <taxon>Acari</taxon>
        <taxon>Parasitiformes</taxon>
        <taxon>Ixodida</taxon>
        <taxon>Ixodoidea</taxon>
        <taxon>Ixodidae</taxon>
        <taxon>Rhipicephalinae</taxon>
        <taxon>Rhipicephalus</taxon>
        <taxon>Rhipicephalus</taxon>
    </lineage>
</organism>
<dbReference type="GO" id="GO:0005769">
    <property type="term" value="C:early endosome"/>
    <property type="evidence" value="ECO:0007669"/>
    <property type="project" value="TreeGrafter"/>
</dbReference>
<dbReference type="AlphaFoldDB" id="A0A9D4PHC3"/>
<accession>A0A9D4PHC3</accession>
<dbReference type="VEuPathDB" id="VectorBase:RSAN_048671"/>
<sequence length="333" mass="36440">MSSEKDVKTALTEILEGNGVLSSLRANLRSEIMKALEEPSGTTRRPPRLPEQNCLINELILEYLAFNNYKRTASILEAGALGKQLQHQDCPHYAGMCSLAAAKCEQSMGNSAAEAQALAQGARQFFTAEADYHALLCPSIDEHLAAAVHCFSRAIDLYVQLQEPSLAAALCTEAGQCLRSIDRAHLAMSFLQRAVQLQSKCALGYVDALQELASCQIETGDYSGALSSFTEVYTISQEKSMLGGRPMGAMATTLASAEIMRLLLLLVLQPSAQKMPAEHAALLDRYLYDSPEETTPSKPSYLNEDVFLLLQSLVMAFESKDRDSVKLLQSHLW</sequence>
<dbReference type="Gene3D" id="1.25.40.10">
    <property type="entry name" value="Tetratricopeptide repeat domain"/>
    <property type="match status" value="1"/>
</dbReference>
<dbReference type="PANTHER" id="PTHR16797">
    <property type="entry name" value="FACTOR VIII-ASSOCIATED GENE 1"/>
    <property type="match status" value="1"/>
</dbReference>
<protein>
    <recommendedName>
        <fullName evidence="3">LisH domain-containing protein</fullName>
    </recommendedName>
</protein>
<reference evidence="1" key="1">
    <citation type="journal article" date="2020" name="Cell">
        <title>Large-Scale Comparative Analyses of Tick Genomes Elucidate Their Genetic Diversity and Vector Capacities.</title>
        <authorList>
            <consortium name="Tick Genome and Microbiome Consortium (TIGMIC)"/>
            <person name="Jia N."/>
            <person name="Wang J."/>
            <person name="Shi W."/>
            <person name="Du L."/>
            <person name="Sun Y."/>
            <person name="Zhan W."/>
            <person name="Jiang J.F."/>
            <person name="Wang Q."/>
            <person name="Zhang B."/>
            <person name="Ji P."/>
            <person name="Bell-Sakyi L."/>
            <person name="Cui X.M."/>
            <person name="Yuan T.T."/>
            <person name="Jiang B.G."/>
            <person name="Yang W.F."/>
            <person name="Lam T.T."/>
            <person name="Chang Q.C."/>
            <person name="Ding S.J."/>
            <person name="Wang X.J."/>
            <person name="Zhu J.G."/>
            <person name="Ruan X.D."/>
            <person name="Zhao L."/>
            <person name="Wei J.T."/>
            <person name="Ye R.Z."/>
            <person name="Que T.C."/>
            <person name="Du C.H."/>
            <person name="Zhou Y.H."/>
            <person name="Cheng J.X."/>
            <person name="Dai P.F."/>
            <person name="Guo W.B."/>
            <person name="Han X.H."/>
            <person name="Huang E.J."/>
            <person name="Li L.F."/>
            <person name="Wei W."/>
            <person name="Gao Y.C."/>
            <person name="Liu J.Z."/>
            <person name="Shao H.Z."/>
            <person name="Wang X."/>
            <person name="Wang C.C."/>
            <person name="Yang T.C."/>
            <person name="Huo Q.B."/>
            <person name="Li W."/>
            <person name="Chen H.Y."/>
            <person name="Chen S.E."/>
            <person name="Zhou L.G."/>
            <person name="Ni X.B."/>
            <person name="Tian J.H."/>
            <person name="Sheng Y."/>
            <person name="Liu T."/>
            <person name="Pan Y.S."/>
            <person name="Xia L.Y."/>
            <person name="Li J."/>
            <person name="Zhao F."/>
            <person name="Cao W.C."/>
        </authorList>
    </citation>
    <scope>NUCLEOTIDE SEQUENCE</scope>
    <source>
        <strain evidence="1">Rsan-2018</strain>
    </source>
</reference>
<dbReference type="PANTHER" id="PTHR16797:SF4">
    <property type="entry name" value="40-KDA HUNTINGTIN-ASSOCIATED PROTEIN"/>
    <property type="match status" value="1"/>
</dbReference>
<evidence type="ECO:0008006" key="3">
    <source>
        <dbReference type="Google" id="ProtNLM"/>
    </source>
</evidence>
<proteinExistence type="predicted"/>
<evidence type="ECO:0000313" key="1">
    <source>
        <dbReference type="EMBL" id="KAH7943246.1"/>
    </source>
</evidence>
<keyword evidence="2" id="KW-1185">Reference proteome</keyword>
<gene>
    <name evidence="1" type="ORF">HPB52_006565</name>
</gene>
<dbReference type="EMBL" id="JABSTV010001253">
    <property type="protein sequence ID" value="KAH7943246.1"/>
    <property type="molecule type" value="Genomic_DNA"/>
</dbReference>
<dbReference type="InterPro" id="IPR039494">
    <property type="entry name" value="F8A"/>
</dbReference>
<dbReference type="GO" id="GO:0099518">
    <property type="term" value="P:vesicle cytoskeletal trafficking"/>
    <property type="evidence" value="ECO:0007669"/>
    <property type="project" value="TreeGrafter"/>
</dbReference>
<evidence type="ECO:0000313" key="2">
    <source>
        <dbReference type="Proteomes" id="UP000821837"/>
    </source>
</evidence>
<comment type="caution">
    <text evidence="1">The sequence shown here is derived from an EMBL/GenBank/DDBJ whole genome shotgun (WGS) entry which is preliminary data.</text>
</comment>
<name>A0A9D4PHC3_RHISA</name>
<reference evidence="1" key="2">
    <citation type="submission" date="2021-09" db="EMBL/GenBank/DDBJ databases">
        <authorList>
            <person name="Jia N."/>
            <person name="Wang J."/>
            <person name="Shi W."/>
            <person name="Du L."/>
            <person name="Sun Y."/>
            <person name="Zhan W."/>
            <person name="Jiang J."/>
            <person name="Wang Q."/>
            <person name="Zhang B."/>
            <person name="Ji P."/>
            <person name="Sakyi L.B."/>
            <person name="Cui X."/>
            <person name="Yuan T."/>
            <person name="Jiang B."/>
            <person name="Yang W."/>
            <person name="Lam T.T.-Y."/>
            <person name="Chang Q."/>
            <person name="Ding S."/>
            <person name="Wang X."/>
            <person name="Zhu J."/>
            <person name="Ruan X."/>
            <person name="Zhao L."/>
            <person name="Wei J."/>
            <person name="Que T."/>
            <person name="Du C."/>
            <person name="Cheng J."/>
            <person name="Dai P."/>
            <person name="Han X."/>
            <person name="Huang E."/>
            <person name="Gao Y."/>
            <person name="Liu J."/>
            <person name="Shao H."/>
            <person name="Ye R."/>
            <person name="Li L."/>
            <person name="Wei W."/>
            <person name="Wang X."/>
            <person name="Wang C."/>
            <person name="Huo Q."/>
            <person name="Li W."/>
            <person name="Guo W."/>
            <person name="Chen H."/>
            <person name="Chen S."/>
            <person name="Zhou L."/>
            <person name="Zhou L."/>
            <person name="Ni X."/>
            <person name="Tian J."/>
            <person name="Zhou Y."/>
            <person name="Sheng Y."/>
            <person name="Liu T."/>
            <person name="Pan Y."/>
            <person name="Xia L."/>
            <person name="Li J."/>
            <person name="Zhao F."/>
            <person name="Cao W."/>
        </authorList>
    </citation>
    <scope>NUCLEOTIDE SEQUENCE</scope>
    <source>
        <strain evidence="1">Rsan-2018</strain>
        <tissue evidence="1">Larvae</tissue>
    </source>
</reference>
<dbReference type="InterPro" id="IPR011990">
    <property type="entry name" value="TPR-like_helical_dom_sf"/>
</dbReference>